<protein>
    <submittedName>
        <fullName evidence="1">Uncharacterized protein</fullName>
    </submittedName>
</protein>
<organism evidence="1">
    <name type="scientific">marine sediment metagenome</name>
    <dbReference type="NCBI Taxonomy" id="412755"/>
    <lineage>
        <taxon>unclassified sequences</taxon>
        <taxon>metagenomes</taxon>
        <taxon>ecological metagenomes</taxon>
    </lineage>
</organism>
<sequence>MIEQIIDGIWEDLNRRIGHSYIHTLTKDKLKEINRSWRLIIRKAIAESSQDGNMDIDTLRKMDIGCGDKLSHSSSQAMLEETAAGKR</sequence>
<comment type="caution">
    <text evidence="1">The sequence shown here is derived from an EMBL/GenBank/DDBJ whole genome shotgun (WGS) entry which is preliminary data.</text>
</comment>
<gene>
    <name evidence="1" type="ORF">LCGC14_1866840</name>
</gene>
<accession>A0A0F9J4W0</accession>
<proteinExistence type="predicted"/>
<dbReference type="AlphaFoldDB" id="A0A0F9J4W0"/>
<reference evidence="1" key="1">
    <citation type="journal article" date="2015" name="Nature">
        <title>Complex archaea that bridge the gap between prokaryotes and eukaryotes.</title>
        <authorList>
            <person name="Spang A."/>
            <person name="Saw J.H."/>
            <person name="Jorgensen S.L."/>
            <person name="Zaremba-Niedzwiedzka K."/>
            <person name="Martijn J."/>
            <person name="Lind A.E."/>
            <person name="van Eijk R."/>
            <person name="Schleper C."/>
            <person name="Guy L."/>
            <person name="Ettema T.J."/>
        </authorList>
    </citation>
    <scope>NUCLEOTIDE SEQUENCE</scope>
</reference>
<evidence type="ECO:0000313" key="1">
    <source>
        <dbReference type="EMBL" id="KKL94222.1"/>
    </source>
</evidence>
<name>A0A0F9J4W0_9ZZZZ</name>
<dbReference type="EMBL" id="LAZR01018982">
    <property type="protein sequence ID" value="KKL94222.1"/>
    <property type="molecule type" value="Genomic_DNA"/>
</dbReference>